<dbReference type="InterPro" id="IPR003760">
    <property type="entry name" value="PnrA-like"/>
</dbReference>
<dbReference type="RefSeq" id="WP_283078112.1">
    <property type="nucleotide sequence ID" value="NZ_CP121671.1"/>
</dbReference>
<dbReference type="PROSITE" id="PS51257">
    <property type="entry name" value="PROKAR_LIPOPROTEIN"/>
    <property type="match status" value="1"/>
</dbReference>
<keyword evidence="3" id="KW-1003">Cell membrane</keyword>
<organism evidence="8 9">
    <name type="scientific">Halobacillus naozhouensis</name>
    <dbReference type="NCBI Taxonomy" id="554880"/>
    <lineage>
        <taxon>Bacteria</taxon>
        <taxon>Bacillati</taxon>
        <taxon>Bacillota</taxon>
        <taxon>Bacilli</taxon>
        <taxon>Bacillales</taxon>
        <taxon>Bacillaceae</taxon>
        <taxon>Halobacillus</taxon>
    </lineage>
</organism>
<evidence type="ECO:0000256" key="3">
    <source>
        <dbReference type="ARBA" id="ARBA00022475"/>
    </source>
</evidence>
<evidence type="ECO:0000256" key="2">
    <source>
        <dbReference type="ARBA" id="ARBA00008610"/>
    </source>
</evidence>
<evidence type="ECO:0000256" key="1">
    <source>
        <dbReference type="ARBA" id="ARBA00004193"/>
    </source>
</evidence>
<evidence type="ECO:0000256" key="4">
    <source>
        <dbReference type="ARBA" id="ARBA00022729"/>
    </source>
</evidence>
<dbReference type="Gene3D" id="3.40.50.2300">
    <property type="match status" value="2"/>
</dbReference>
<evidence type="ECO:0000256" key="5">
    <source>
        <dbReference type="ARBA" id="ARBA00023136"/>
    </source>
</evidence>
<dbReference type="SUPFAM" id="SSF53822">
    <property type="entry name" value="Periplasmic binding protein-like I"/>
    <property type="match status" value="1"/>
</dbReference>
<keyword evidence="5" id="KW-0472">Membrane</keyword>
<dbReference type="InterPro" id="IPR050957">
    <property type="entry name" value="BMP_lipoprotein"/>
</dbReference>
<proteinExistence type="inferred from homology"/>
<dbReference type="Pfam" id="PF02608">
    <property type="entry name" value="Bmp"/>
    <property type="match status" value="1"/>
</dbReference>
<gene>
    <name evidence="8" type="ORF">P9989_07275</name>
</gene>
<comment type="similarity">
    <text evidence="2">Belongs to the BMP lipoprotein family.</text>
</comment>
<name>A0ABY8J246_9BACI</name>
<dbReference type="PANTHER" id="PTHR34296:SF2">
    <property type="entry name" value="ABC TRANSPORTER GUANOSINE-BINDING PROTEIN NUPN"/>
    <property type="match status" value="1"/>
</dbReference>
<keyword evidence="6" id="KW-0449">Lipoprotein</keyword>
<keyword evidence="9" id="KW-1185">Reference proteome</keyword>
<dbReference type="Proteomes" id="UP001221597">
    <property type="component" value="Chromosome"/>
</dbReference>
<dbReference type="CDD" id="cd06353">
    <property type="entry name" value="PBP1_Med-like"/>
    <property type="match status" value="1"/>
</dbReference>
<feature type="domain" description="ABC transporter substrate-binding protein PnrA-like" evidence="7">
    <location>
        <begin position="31"/>
        <end position="316"/>
    </location>
</feature>
<reference evidence="8 9" key="1">
    <citation type="submission" date="2023-04" db="EMBL/GenBank/DDBJ databases">
        <title>Genome sequence of Halobacillus naozhouensis KACC 21980.</title>
        <authorList>
            <person name="Kim S."/>
            <person name="Heo J."/>
            <person name="Kwon S.-W."/>
        </authorList>
    </citation>
    <scope>NUCLEOTIDE SEQUENCE [LARGE SCALE GENOMIC DNA]</scope>
    <source>
        <strain evidence="8 9">KCTC 13234</strain>
    </source>
</reference>
<dbReference type="PANTHER" id="PTHR34296">
    <property type="entry name" value="TRANSCRIPTIONAL ACTIVATOR PROTEIN MED"/>
    <property type="match status" value="1"/>
</dbReference>
<dbReference type="EMBL" id="CP121671">
    <property type="protein sequence ID" value="WFT76156.1"/>
    <property type="molecule type" value="Genomic_DNA"/>
</dbReference>
<evidence type="ECO:0000256" key="6">
    <source>
        <dbReference type="ARBA" id="ARBA00023288"/>
    </source>
</evidence>
<protein>
    <submittedName>
        <fullName evidence="8">BMP family ABC transporter substrate-binding protein</fullName>
    </submittedName>
</protein>
<evidence type="ECO:0000313" key="8">
    <source>
        <dbReference type="EMBL" id="WFT76156.1"/>
    </source>
</evidence>
<comment type="subcellular location">
    <subcellularLocation>
        <location evidence="1">Cell membrane</location>
        <topology evidence="1">Lipid-anchor</topology>
    </subcellularLocation>
</comment>
<sequence>MRIYSSLLILILALMMLTGCQYAFVSGHTDKVGMLVETTIHDQAWGQQGYKGLQLIQEEYGVDVYFKEGVKTAPQTAQAVAELVDKGVTVIFGHSSVYGNYFRDLHEAYPDVHFIYFNGQFSADNVTSLNFSADAMGFFGGMIAGEMTETNKVGLVAAFEWQPEVEGFYEGVKFQNPDAKVDIAFTNSWEDTEKALALYRQMEEDGADVFYPAGDIFNIPMIQAAQDDGHYAIGYVTDQSSIARNTVLTSTVQRVDRVYNIAMNRYVEGELPGDVLSFDFQEGTIEMGTYSPMVPEDFQKKMEKVVQKYKEIGRLPGQ</sequence>
<keyword evidence="4" id="KW-0732">Signal</keyword>
<accession>A0ABY8J246</accession>
<evidence type="ECO:0000313" key="9">
    <source>
        <dbReference type="Proteomes" id="UP001221597"/>
    </source>
</evidence>
<dbReference type="InterPro" id="IPR028082">
    <property type="entry name" value="Peripla_BP_I"/>
</dbReference>
<evidence type="ECO:0000259" key="7">
    <source>
        <dbReference type="Pfam" id="PF02608"/>
    </source>
</evidence>